<dbReference type="InterPro" id="IPR000219">
    <property type="entry name" value="DH_dom"/>
</dbReference>
<evidence type="ECO:0000256" key="1">
    <source>
        <dbReference type="ARBA" id="ARBA00004282"/>
    </source>
</evidence>
<dbReference type="Gene3D" id="1.20.1270.60">
    <property type="entry name" value="Arfaptin homology (AH) domain/BAR domain"/>
    <property type="match status" value="1"/>
</dbReference>
<dbReference type="SUPFAM" id="SSF103657">
    <property type="entry name" value="BAR/IMD domain-like"/>
    <property type="match status" value="1"/>
</dbReference>
<evidence type="ECO:0000313" key="12">
    <source>
        <dbReference type="Proteomes" id="UP000750711"/>
    </source>
</evidence>
<sequence length="2123" mass="232408">MPSGDSDHNYYTLHHHRPHSQQADYRRPSRHSLDSDEDNQYRPPPTSSKNPAPSASTFPDPQAAQQSSPRLPAITTSFEKFASNARLNGVANGALAEDDSPDPHEFYRQFQDPFGRPASGHPDQPDIVVERVDGGMARPAYQQKSSTSTARSNGITSKHAPISPRDGTRLSYRSASGPAEATSSLNVARSNPNLSSASRSQQSSLKELVNRFNQNRDDNLPLPAQKATLGARPGGSTAAESSRSGGARKPTGWKPAGKGGSSGATRDMELNDRHPHKAPKATQRSRYTREDNASTTPAPRSPKSERSKPPPLSPIVHYASRSMTHLPQTEEKTPRRPLFGEILTVVSGSGGLGYGISGYQRRGSDGNMPNSDPAFHKRSRSDVEISPSSPTAWYLGLTPSLDGIDISKRETPSGHRRAKSDAAGLPSNLPSTASGLGVHMKTVSPSPELSPTAGSHGAATRNQHQHSRIPLSTRRLSDPSDSGSSPPATRTSFNAGGRVTTPPKGQSAIPKPHRRSISPSGNPPVGSPRGSSRQQVINAGLPSPSLKAYISAPAPKVSPPLRSSRPRQPISSANATSRGRYADRHVVVTNKTGPPSRDNRPPNETRPRTRRIPELGGVDFAARREKIQKAFTKSLEESQRKDADEAVKKRLAKENEGEGPQKEEDVEREKGKEIEKATAEEWEDGRDGERREERGANIGIGGVGESDQERKPEGEPEAKGDVKDEVEADEGCKPVGESDLQSSHDLGTGQTTTREDEKRLSLDMTVIPLPSENGRLNQMEAFRDDDSPTLSTPTDDGGRRAPGPPDRTPLSATSAAAAGGSDYPTSIENSPQQEHAHIGRLANPNAPRQRTVLSQVMQMREASPPRTEIADDTTSENGSIQIMLRDTPIVDSFGFQDPNNFPWDMDFGRTTTRRSRDSLGSTSHSGEPLEKEPELSMEPVGDPPQIAQADGVYTSIPRIVTDQSSAQDWSPVSPPTTTTRSGRTTLDTEAYNAISRVLEHYHDPNFVSPEIIHDFQQQIFTQSPELARQGGWDPKRVTQLYLQELARTRVTNHRPGLGIPRLELTVDHTDQHPDRESDEDAVTPATTTDIEYTDIDDSTGGAQQESASETGWSSTGPKFDAGLDAGLNAGLNAGLRAKDEPEWRLSSASLQNREDWTDASPSVADWIAPLAAIDGNDDRDFPPTPPPKDWEASQKPPIPAKIPLQSNRQDPSREGAETPRLATDERPQLPELDSIGEGLGLAIDVGPLDRPPAVPPPPVPNYSPPPPPTATLDQPVRPATAHGYGVFSPPSPSVYTKHPPSSVFQDESSRRDSSTRKSDDNSFLYTGSAYSTMPTSFAESQENITQCQQTVELSIKPPTPTLEQRRLSKRKHVLKELVDTESSFLRDMTVTEEIYKGTSNACAGVTAEDVKVLFGNSDQIVAFSKSFLDALKQAVSFVYILPKSSTGSPSKRGSVSSSGSPSTEDRSSLSGPDLTDDEKDRRTFVGEVFGQHMSQMEKVYGDYLKNHDAANKRLQKLQANKNVALWLQECRTVAEDLTHAWSLDSLLVKPVQRVLKYPLLLAQLLEETPDDHPDFSAIEVAAREMTEVSHRINELKKRVDLVEKAIGRKRKESDVRAGISKAFGRRTEKLRQQVGLSGAKEDRVYDELSTKFGTHFFQLQVVMRDVEMYTTDITEFVDKFNAYIQAVEEFIDVSQTNFTEAESKWRKFAMSVREMGARALSEHKAMVRKSVIEPMTTLLKLHDGPQKLMGKRNKRVIDYARYTSVKDRGEKPDKRTQEQAEQFMALNDTLKEELPRLFSLTAKLVGVCLENFVELQVQWQTIWQEKLKCILDEQRVPKDISEVVEQFSGDFTFTENQVSGLGICNGSILADRFSLLSHQTTKSLDSTSSSRHLPNLDSRSRGFSLSSEISPCIPAPDFENRHSGSFSFSPIAEQAPELLGAAAAPARLRANSTSSRPSPTPDLPSGPSGGRSYSAVTPPTTATRPSTARSATDLPVGSRPPSGSTYFSASQEPHRLGNSPRPQSNIFSSAMPMPDSKENSPDPSRPVSPHDITVLFLAASLFEFNIDKARKEAGYPYLTYVPGEIFDVIGEKGELWLARNQDDPTEQVGWIWSRHFARLADDT</sequence>
<feature type="compositionally biased region" description="Polar residues" evidence="8">
    <location>
        <begin position="47"/>
        <end position="77"/>
    </location>
</feature>
<dbReference type="CDD" id="cd00160">
    <property type="entry name" value="RhoGEF"/>
    <property type="match status" value="1"/>
</dbReference>
<feature type="compositionally biased region" description="Polar residues" evidence="8">
    <location>
        <begin position="2001"/>
        <end position="2011"/>
    </location>
</feature>
<feature type="compositionally biased region" description="Basic and acidic residues" evidence="8">
    <location>
        <begin position="597"/>
        <end position="613"/>
    </location>
</feature>
<evidence type="ECO:0000259" key="9">
    <source>
        <dbReference type="PROSITE" id="PS50010"/>
    </source>
</evidence>
<dbReference type="InterPro" id="IPR027267">
    <property type="entry name" value="AH/BAR_dom_sf"/>
</dbReference>
<feature type="compositionally biased region" description="Polar residues" evidence="8">
    <location>
        <begin position="443"/>
        <end position="453"/>
    </location>
</feature>
<feature type="region of interest" description="Disordered" evidence="8">
    <location>
        <begin position="357"/>
        <end position="852"/>
    </location>
</feature>
<evidence type="ECO:0000259" key="10">
    <source>
        <dbReference type="PROSITE" id="PS51021"/>
    </source>
</evidence>
<organism evidence="11 12">
    <name type="scientific">Trichoglossum hirsutum</name>
    <dbReference type="NCBI Taxonomy" id="265104"/>
    <lineage>
        <taxon>Eukaryota</taxon>
        <taxon>Fungi</taxon>
        <taxon>Dikarya</taxon>
        <taxon>Ascomycota</taxon>
        <taxon>Pezizomycotina</taxon>
        <taxon>Geoglossomycetes</taxon>
        <taxon>Geoglossales</taxon>
        <taxon>Geoglossaceae</taxon>
        <taxon>Trichoglossum</taxon>
    </lineage>
</organism>
<feature type="compositionally biased region" description="Low complexity" evidence="8">
    <location>
        <begin position="559"/>
        <end position="572"/>
    </location>
</feature>
<dbReference type="SMART" id="SM00325">
    <property type="entry name" value="RhoGEF"/>
    <property type="match status" value="1"/>
</dbReference>
<feature type="compositionally biased region" description="Basic and acidic residues" evidence="8">
    <location>
        <begin position="707"/>
        <end position="725"/>
    </location>
</feature>
<dbReference type="PANTHER" id="PTHR22834:SF20">
    <property type="entry name" value="SH3 DOMAIN-CONTAINING PROTEIN"/>
    <property type="match status" value="1"/>
</dbReference>
<feature type="compositionally biased region" description="Polar residues" evidence="8">
    <location>
        <begin position="181"/>
        <end position="194"/>
    </location>
</feature>
<keyword evidence="4" id="KW-0344">Guanine-nucleotide releasing factor</keyword>
<evidence type="ECO:0000313" key="11">
    <source>
        <dbReference type="EMBL" id="KAH0556035.1"/>
    </source>
</evidence>
<comment type="subcellular location">
    <subcellularLocation>
        <location evidence="1">Cell junction</location>
    </subcellularLocation>
    <subcellularLocation>
        <location evidence="2">Golgi apparatus</location>
        <location evidence="2">Golgi stack</location>
    </subcellularLocation>
</comment>
<dbReference type="EMBL" id="JAGHQM010001256">
    <property type="protein sequence ID" value="KAH0556035.1"/>
    <property type="molecule type" value="Genomic_DNA"/>
</dbReference>
<dbReference type="InterPro" id="IPR035899">
    <property type="entry name" value="DBL_dom_sf"/>
</dbReference>
<feature type="compositionally biased region" description="Basic and acidic residues" evidence="8">
    <location>
        <begin position="1307"/>
        <end position="1320"/>
    </location>
</feature>
<evidence type="ECO:0000256" key="7">
    <source>
        <dbReference type="SAM" id="Coils"/>
    </source>
</evidence>
<comment type="caution">
    <text evidence="11">The sequence shown here is derived from an EMBL/GenBank/DDBJ whole genome shotgun (WGS) entry which is preliminary data.</text>
</comment>
<feature type="region of interest" description="Disordered" evidence="8">
    <location>
        <begin position="1070"/>
        <end position="1119"/>
    </location>
</feature>
<feature type="compositionally biased region" description="Polar residues" evidence="8">
    <location>
        <begin position="142"/>
        <end position="156"/>
    </location>
</feature>
<feature type="compositionally biased region" description="Low complexity" evidence="8">
    <location>
        <begin position="195"/>
        <end position="204"/>
    </location>
</feature>
<proteinExistence type="predicted"/>
<evidence type="ECO:0000256" key="6">
    <source>
        <dbReference type="ARBA" id="ARBA00032587"/>
    </source>
</evidence>
<evidence type="ECO:0000256" key="5">
    <source>
        <dbReference type="ARBA" id="ARBA00022949"/>
    </source>
</evidence>
<feature type="region of interest" description="Disordered" evidence="8">
    <location>
        <begin position="1445"/>
        <end position="1480"/>
    </location>
</feature>
<feature type="compositionally biased region" description="Low complexity" evidence="8">
    <location>
        <begin position="1445"/>
        <end position="1462"/>
    </location>
</feature>
<evidence type="ECO:0000256" key="4">
    <source>
        <dbReference type="ARBA" id="ARBA00022658"/>
    </source>
</evidence>
<dbReference type="PROSITE" id="PS50010">
    <property type="entry name" value="DH_2"/>
    <property type="match status" value="1"/>
</dbReference>
<feature type="region of interest" description="Disordered" evidence="8">
    <location>
        <begin position="92"/>
        <end position="338"/>
    </location>
</feature>
<feature type="compositionally biased region" description="Pro residues" evidence="8">
    <location>
        <begin position="1249"/>
        <end position="1269"/>
    </location>
</feature>
<dbReference type="Proteomes" id="UP000750711">
    <property type="component" value="Unassembled WGS sequence"/>
</dbReference>
<dbReference type="GO" id="GO:0032955">
    <property type="term" value="P:regulation of division septum assembly"/>
    <property type="evidence" value="ECO:0007669"/>
    <property type="project" value="TreeGrafter"/>
</dbReference>
<feature type="compositionally biased region" description="Low complexity" evidence="8">
    <location>
        <begin position="1977"/>
        <end position="1992"/>
    </location>
</feature>
<dbReference type="CDD" id="cd07589">
    <property type="entry name" value="BAR_DNMBP"/>
    <property type="match status" value="1"/>
</dbReference>
<dbReference type="FunFam" id="1.20.900.10:FF:000053">
    <property type="entry name" value="Rho guanyl nucleotide exchange factor, putative"/>
    <property type="match status" value="1"/>
</dbReference>
<dbReference type="Pfam" id="PF00621">
    <property type="entry name" value="RhoGEF"/>
    <property type="match status" value="1"/>
</dbReference>
<feature type="domain" description="BAR" evidence="10">
    <location>
        <begin position="1630"/>
        <end position="1853"/>
    </location>
</feature>
<dbReference type="SMART" id="SM00721">
    <property type="entry name" value="BAR"/>
    <property type="match status" value="1"/>
</dbReference>
<dbReference type="SUPFAM" id="SSF48065">
    <property type="entry name" value="DBL homology domain (DH-domain)"/>
    <property type="match status" value="1"/>
</dbReference>
<reference evidence="11" key="1">
    <citation type="submission" date="2021-03" db="EMBL/GenBank/DDBJ databases">
        <title>Comparative genomics and phylogenomic investigation of the class Geoglossomycetes provide insights into ecological specialization and systematics.</title>
        <authorList>
            <person name="Melie T."/>
            <person name="Pirro S."/>
            <person name="Miller A.N."/>
            <person name="Quandt A."/>
        </authorList>
    </citation>
    <scope>NUCLEOTIDE SEQUENCE</scope>
    <source>
        <strain evidence="11">CAQ_001_2017</strain>
    </source>
</reference>
<accession>A0A9P8L846</accession>
<feature type="compositionally biased region" description="Basic and acidic residues" evidence="8">
    <location>
        <begin position="24"/>
        <end position="34"/>
    </location>
</feature>
<feature type="compositionally biased region" description="Polar residues" evidence="8">
    <location>
        <begin position="823"/>
        <end position="833"/>
    </location>
</feature>
<evidence type="ECO:0000256" key="2">
    <source>
        <dbReference type="ARBA" id="ARBA00004348"/>
    </source>
</evidence>
<dbReference type="GO" id="GO:0035556">
    <property type="term" value="P:intracellular signal transduction"/>
    <property type="evidence" value="ECO:0007669"/>
    <property type="project" value="InterPro"/>
</dbReference>
<feature type="compositionally biased region" description="Low complexity" evidence="8">
    <location>
        <begin position="811"/>
        <end position="821"/>
    </location>
</feature>
<feature type="region of interest" description="Disordered" evidence="8">
    <location>
        <begin position="1884"/>
        <end position="1904"/>
    </location>
</feature>
<name>A0A9P8L846_9PEZI</name>
<dbReference type="Pfam" id="PF03114">
    <property type="entry name" value="BAR"/>
    <property type="match status" value="1"/>
</dbReference>
<dbReference type="InterPro" id="IPR001331">
    <property type="entry name" value="GDS_CDC24_CS"/>
</dbReference>
<keyword evidence="12" id="KW-1185">Reference proteome</keyword>
<dbReference type="PANTHER" id="PTHR22834">
    <property type="entry name" value="NUCLEAR FUSION PROTEIN FUS2"/>
    <property type="match status" value="1"/>
</dbReference>
<dbReference type="GO" id="GO:0005085">
    <property type="term" value="F:guanyl-nucleotide exchange factor activity"/>
    <property type="evidence" value="ECO:0007669"/>
    <property type="project" value="UniProtKB-KW"/>
</dbReference>
<feature type="region of interest" description="Disordered" evidence="8">
    <location>
        <begin position="912"/>
        <end position="948"/>
    </location>
</feature>
<dbReference type="InterPro" id="IPR004148">
    <property type="entry name" value="BAR_dom"/>
</dbReference>
<dbReference type="InterPro" id="IPR051492">
    <property type="entry name" value="Dynamin-Rho_GEF"/>
</dbReference>
<dbReference type="Gene3D" id="1.20.900.10">
    <property type="entry name" value="Dbl homology (DH) domain"/>
    <property type="match status" value="1"/>
</dbReference>
<feature type="region of interest" description="Disordered" evidence="8">
    <location>
        <begin position="1173"/>
        <end position="1325"/>
    </location>
</feature>
<feature type="region of interest" description="Disordered" evidence="8">
    <location>
        <begin position="1"/>
        <end position="77"/>
    </location>
</feature>
<feature type="domain" description="DH" evidence="9">
    <location>
        <begin position="1369"/>
        <end position="1595"/>
    </location>
</feature>
<feature type="region of interest" description="Disordered" evidence="8">
    <location>
        <begin position="963"/>
        <end position="983"/>
    </location>
</feature>
<feature type="region of interest" description="Disordered" evidence="8">
    <location>
        <begin position="1945"/>
        <end position="2047"/>
    </location>
</feature>
<gene>
    <name evidence="11" type="ORF">GP486_006024</name>
</gene>
<feature type="compositionally biased region" description="Polar residues" evidence="8">
    <location>
        <begin position="1100"/>
        <end position="1116"/>
    </location>
</feature>
<dbReference type="GO" id="GO:0031991">
    <property type="term" value="P:regulation of actomyosin contractile ring contraction"/>
    <property type="evidence" value="ECO:0007669"/>
    <property type="project" value="TreeGrafter"/>
</dbReference>
<feature type="compositionally biased region" description="Basic and acidic residues" evidence="8">
    <location>
        <begin position="621"/>
        <end position="695"/>
    </location>
</feature>
<dbReference type="PROSITE" id="PS00741">
    <property type="entry name" value="DH_1"/>
    <property type="match status" value="1"/>
</dbReference>
<evidence type="ECO:0000256" key="8">
    <source>
        <dbReference type="SAM" id="MobiDB-lite"/>
    </source>
</evidence>
<dbReference type="PROSITE" id="PS51021">
    <property type="entry name" value="BAR"/>
    <property type="match status" value="1"/>
</dbReference>
<keyword evidence="7" id="KW-0175">Coiled coil</keyword>
<protein>
    <recommendedName>
        <fullName evidence="3">Dynamin-binding protein</fullName>
    </recommendedName>
    <alternativeName>
        <fullName evidence="6">Scaffold protein Tuba</fullName>
    </alternativeName>
</protein>
<feature type="compositionally biased region" description="Basic and acidic residues" evidence="8">
    <location>
        <begin position="1210"/>
        <end position="1228"/>
    </location>
</feature>
<feature type="compositionally biased region" description="Polar residues" evidence="8">
    <location>
        <begin position="739"/>
        <end position="752"/>
    </location>
</feature>
<feature type="coiled-coil region" evidence="7">
    <location>
        <begin position="1578"/>
        <end position="1612"/>
    </location>
</feature>
<dbReference type="GO" id="GO:0005795">
    <property type="term" value="C:Golgi stack"/>
    <property type="evidence" value="ECO:0007669"/>
    <property type="project" value="UniProtKB-SubCell"/>
</dbReference>
<evidence type="ECO:0000256" key="3">
    <source>
        <dbReference type="ARBA" id="ARBA00018186"/>
    </source>
</evidence>
<keyword evidence="5" id="KW-0965">Cell junction</keyword>